<proteinExistence type="predicted"/>
<evidence type="ECO:0000313" key="3">
    <source>
        <dbReference type="Proteomes" id="UP000249842"/>
    </source>
</evidence>
<evidence type="ECO:0000256" key="1">
    <source>
        <dbReference type="SAM" id="SignalP"/>
    </source>
</evidence>
<dbReference type="Proteomes" id="UP000249842">
    <property type="component" value="Unassembled WGS sequence"/>
</dbReference>
<dbReference type="AlphaFoldDB" id="A0A328B661"/>
<evidence type="ECO:0008006" key="4">
    <source>
        <dbReference type="Google" id="ProtNLM"/>
    </source>
</evidence>
<name>A0A328B661_9CAUL</name>
<dbReference type="InterPro" id="IPR025514">
    <property type="entry name" value="DUF4402"/>
</dbReference>
<gene>
    <name evidence="2" type="ORF">DJ021_17260</name>
</gene>
<reference evidence="3" key="1">
    <citation type="submission" date="2018-05" db="EMBL/GenBank/DDBJ databases">
        <authorList>
            <person name="Li X."/>
        </authorList>
    </citation>
    <scope>NUCLEOTIDE SEQUENCE [LARGE SCALE GENOMIC DNA]</scope>
    <source>
        <strain evidence="3">HKS-05</strain>
    </source>
</reference>
<sequence>MKASKSQVRSGLPSIFQPLGVLFALLAAIAFAPAAQAQSYSVGNASLGTIAAAASGDTSFSFNSASGAVTKNSGAGARVSAGTARASVTITCSVAYCDKGNTVVTVGSVGSPSGRAKALSAFNVTMGAGAVLASGPTGSNPVTFTLKPIGKSAAATVYIGASLSIAGDETTLATGSAASGFYLATTDSKGASSSSTSGSATATVFRRLSIAKGSDLAFGRIVKPATGTGGVVSVTTAGARVASGGAILLSSTFSRAAYTVTGEGGQTLAVTVPSSFTMSNGTNALSVTTSNTAIGITGLTGSLGAAGTYSFYVGGSIPIAPATPTGAYAGTFAVTVAYN</sequence>
<dbReference type="Pfam" id="PF14352">
    <property type="entry name" value="DUF4402"/>
    <property type="match status" value="1"/>
</dbReference>
<comment type="caution">
    <text evidence="2">The sequence shown here is derived from an EMBL/GenBank/DDBJ whole genome shotgun (WGS) entry which is preliminary data.</text>
</comment>
<feature type="chain" id="PRO_5016434708" description="DUF4402 domain-containing protein" evidence="1">
    <location>
        <begin position="38"/>
        <end position="339"/>
    </location>
</feature>
<dbReference type="OrthoDB" id="7565958at2"/>
<organism evidence="2 3">
    <name type="scientific">Phenylobacterium hankyongense</name>
    <dbReference type="NCBI Taxonomy" id="1813876"/>
    <lineage>
        <taxon>Bacteria</taxon>
        <taxon>Pseudomonadati</taxon>
        <taxon>Pseudomonadota</taxon>
        <taxon>Alphaproteobacteria</taxon>
        <taxon>Caulobacterales</taxon>
        <taxon>Caulobacteraceae</taxon>
        <taxon>Phenylobacterium</taxon>
    </lineage>
</organism>
<evidence type="ECO:0000313" key="2">
    <source>
        <dbReference type="EMBL" id="RAK61426.1"/>
    </source>
</evidence>
<keyword evidence="1" id="KW-0732">Signal</keyword>
<protein>
    <recommendedName>
        <fullName evidence="4">DUF4402 domain-containing protein</fullName>
    </recommendedName>
</protein>
<accession>A0A328B661</accession>
<keyword evidence="3" id="KW-1185">Reference proteome</keyword>
<dbReference type="EMBL" id="QFYP01000001">
    <property type="protein sequence ID" value="RAK61426.1"/>
    <property type="molecule type" value="Genomic_DNA"/>
</dbReference>
<feature type="signal peptide" evidence="1">
    <location>
        <begin position="1"/>
        <end position="37"/>
    </location>
</feature>